<name>A0ACD4NQ03_9HYPH</name>
<keyword evidence="2" id="KW-1185">Reference proteome</keyword>
<dbReference type="EMBL" id="CP113520">
    <property type="protein sequence ID" value="WAJ28859.1"/>
    <property type="molecule type" value="Genomic_DNA"/>
</dbReference>
<dbReference type="Proteomes" id="UP001163223">
    <property type="component" value="Chromosome"/>
</dbReference>
<accession>A0ACD4NQ03</accession>
<evidence type="ECO:0000313" key="1">
    <source>
        <dbReference type="EMBL" id="WAJ28859.1"/>
    </source>
</evidence>
<proteinExistence type="predicted"/>
<protein>
    <submittedName>
        <fullName evidence="1">SDR family NAD(P)-dependent oxidoreductase</fullName>
    </submittedName>
</protein>
<organism evidence="1 2">
    <name type="scientific">Antarcticirhabdus aurantiaca</name>
    <dbReference type="NCBI Taxonomy" id="2606717"/>
    <lineage>
        <taxon>Bacteria</taxon>
        <taxon>Pseudomonadati</taxon>
        <taxon>Pseudomonadota</taxon>
        <taxon>Alphaproteobacteria</taxon>
        <taxon>Hyphomicrobiales</taxon>
        <taxon>Aurantimonadaceae</taxon>
        <taxon>Antarcticirhabdus</taxon>
    </lineage>
</organism>
<evidence type="ECO:0000313" key="2">
    <source>
        <dbReference type="Proteomes" id="UP001163223"/>
    </source>
</evidence>
<reference evidence="1" key="1">
    <citation type="submission" date="2022-11" db="EMBL/GenBank/DDBJ databases">
        <title>beta-Carotene-producing bacterium, Jeongeuplla avenae sp. nov., alleviates the salt stress of Arabidopsis seedlings.</title>
        <authorList>
            <person name="Jiang L."/>
            <person name="Lee J."/>
        </authorList>
    </citation>
    <scope>NUCLEOTIDE SEQUENCE</scope>
    <source>
        <strain evidence="1">DY_R2A_6</strain>
    </source>
</reference>
<sequence>MSKLSSVPSSGGVAIVTGASGGIGLATAKALAKEGYRVFGTTRRSTTGSAAGGVQHVTCDVTSDASVAEAGATVEAAAGRIDLLVNNAGVGLLGAAEESSIEQIHELFDTNLHGTIRMTVDRRRASTPIGMVTC</sequence>
<gene>
    <name evidence="1" type="ORF">OXU80_00990</name>
</gene>